<evidence type="ECO:0000313" key="2">
    <source>
        <dbReference type="EnsemblPlants" id="OB02G21760.1"/>
    </source>
</evidence>
<dbReference type="HOGENOM" id="CLU_1144075_0_0_1"/>
<sequence length="243" mass="26714">MTREGDRAQTKGCTKNKKAKESRTLAHPVRRTRREGKCILRKVQVQISSSTTVTKEWKLKSADCIHHPRTAPPPPSDQKAGGARKGEGIRFYRLGRRRAPQDKGREEQGFGGITIGSGEEEAGGGRRGASDGGRRRRGTDLGEEVNQIIYGAGLWGVGIETNLRAVDDASVCEIPGKLRSEDILWMRRPPLLPSSDAAVRLLISRACQLRRCPRHGHGGRDGDQAALCLRDGMQWVATGFRLC</sequence>
<feature type="region of interest" description="Disordered" evidence="1">
    <location>
        <begin position="1"/>
        <end position="37"/>
    </location>
</feature>
<protein>
    <submittedName>
        <fullName evidence="2">Uncharacterized protein</fullName>
    </submittedName>
</protein>
<feature type="region of interest" description="Disordered" evidence="1">
    <location>
        <begin position="98"/>
        <end position="139"/>
    </location>
</feature>
<evidence type="ECO:0000313" key="3">
    <source>
        <dbReference type="Proteomes" id="UP000006038"/>
    </source>
</evidence>
<evidence type="ECO:0000256" key="1">
    <source>
        <dbReference type="SAM" id="MobiDB-lite"/>
    </source>
</evidence>
<dbReference type="EnsemblPlants" id="OB02G21760.1">
    <property type="protein sequence ID" value="OB02G21760.1"/>
    <property type="gene ID" value="OB02G21760"/>
</dbReference>
<feature type="compositionally biased region" description="Basic and acidic residues" evidence="1">
    <location>
        <begin position="99"/>
        <end position="108"/>
    </location>
</feature>
<proteinExistence type="predicted"/>
<dbReference type="Gramene" id="OB02G21760.1">
    <property type="protein sequence ID" value="OB02G21760.1"/>
    <property type="gene ID" value="OB02G21760"/>
</dbReference>
<feature type="region of interest" description="Disordered" evidence="1">
    <location>
        <begin position="65"/>
        <end position="86"/>
    </location>
</feature>
<name>J3LC09_ORYBR</name>
<organism evidence="2">
    <name type="scientific">Oryza brachyantha</name>
    <name type="common">malo sina</name>
    <dbReference type="NCBI Taxonomy" id="4533"/>
    <lineage>
        <taxon>Eukaryota</taxon>
        <taxon>Viridiplantae</taxon>
        <taxon>Streptophyta</taxon>
        <taxon>Embryophyta</taxon>
        <taxon>Tracheophyta</taxon>
        <taxon>Spermatophyta</taxon>
        <taxon>Magnoliopsida</taxon>
        <taxon>Liliopsida</taxon>
        <taxon>Poales</taxon>
        <taxon>Poaceae</taxon>
        <taxon>BOP clade</taxon>
        <taxon>Oryzoideae</taxon>
        <taxon>Oryzeae</taxon>
        <taxon>Oryzinae</taxon>
        <taxon>Oryza</taxon>
    </lineage>
</organism>
<keyword evidence="3" id="KW-1185">Reference proteome</keyword>
<accession>J3LC09</accession>
<reference evidence="2" key="1">
    <citation type="submission" date="2013-04" db="UniProtKB">
        <authorList>
            <consortium name="EnsemblPlants"/>
        </authorList>
    </citation>
    <scope>IDENTIFICATION</scope>
</reference>
<dbReference type="Proteomes" id="UP000006038">
    <property type="component" value="Unassembled WGS sequence"/>
</dbReference>
<dbReference type="AlphaFoldDB" id="J3LC09"/>